<dbReference type="PROSITE" id="PS00010">
    <property type="entry name" value="ASX_HYDROXYL"/>
    <property type="match status" value="5"/>
</dbReference>
<dbReference type="FunFam" id="2.10.25.10:FF:000010">
    <property type="entry name" value="Pro-epidermal growth factor"/>
    <property type="match status" value="2"/>
</dbReference>
<dbReference type="SUPFAM" id="SSF57196">
    <property type="entry name" value="EGF/Laminin"/>
    <property type="match status" value="1"/>
</dbReference>
<feature type="compositionally biased region" description="Low complexity" evidence="12">
    <location>
        <begin position="307"/>
        <end position="316"/>
    </location>
</feature>
<dbReference type="InterPro" id="IPR056612">
    <property type="entry name" value="FIBL-2_dom"/>
</dbReference>
<dbReference type="CDD" id="cd00054">
    <property type="entry name" value="EGF_CA"/>
    <property type="match status" value="4"/>
</dbReference>
<feature type="domain" description="EGF-like" evidence="14">
    <location>
        <begin position="839"/>
        <end position="877"/>
    </location>
</feature>
<evidence type="ECO:0000256" key="8">
    <source>
        <dbReference type="ARBA" id="ARBA00022837"/>
    </source>
</evidence>
<dbReference type="GO" id="GO:0005509">
    <property type="term" value="F:calcium ion binding"/>
    <property type="evidence" value="ECO:0007669"/>
    <property type="project" value="InterPro"/>
</dbReference>
<dbReference type="PROSITE" id="PS01178">
    <property type="entry name" value="ANAPHYLATOXIN_2"/>
    <property type="match status" value="2"/>
</dbReference>
<dbReference type="PROSITE" id="PS01186">
    <property type="entry name" value="EGF_2"/>
    <property type="match status" value="3"/>
</dbReference>
<dbReference type="FunFam" id="2.10.25.10:FF:000341">
    <property type="entry name" value="Fibulin 2"/>
    <property type="match status" value="1"/>
</dbReference>
<dbReference type="InterPro" id="IPR009030">
    <property type="entry name" value="Growth_fac_rcpt_cys_sf"/>
</dbReference>
<keyword evidence="4" id="KW-0272">Extracellular matrix</keyword>
<dbReference type="PROSITE" id="PS01187">
    <property type="entry name" value="EGF_CA"/>
    <property type="match status" value="3"/>
</dbReference>
<keyword evidence="6" id="KW-0732">Signal</keyword>
<dbReference type="GO" id="GO:0030855">
    <property type="term" value="P:epithelial cell differentiation"/>
    <property type="evidence" value="ECO:0007669"/>
    <property type="project" value="UniProtKB-ARBA"/>
</dbReference>
<feature type="compositionally biased region" description="Basic and acidic residues" evidence="12">
    <location>
        <begin position="321"/>
        <end position="346"/>
    </location>
</feature>
<evidence type="ECO:0000256" key="1">
    <source>
        <dbReference type="ARBA" id="ARBA00004498"/>
    </source>
</evidence>
<keyword evidence="10" id="KW-0325">Glycoprotein</keyword>
<evidence type="ECO:0000256" key="3">
    <source>
        <dbReference type="ARBA" id="ARBA00022525"/>
    </source>
</evidence>
<dbReference type="InterPro" id="IPR000742">
    <property type="entry name" value="EGF"/>
</dbReference>
<dbReference type="Pfam" id="PF24532">
    <property type="entry name" value="FIBL-2"/>
    <property type="match status" value="1"/>
</dbReference>
<dbReference type="Ensembl" id="ENSSPAT00000028942.1">
    <property type="protein sequence ID" value="ENSSPAP00000028480.1"/>
    <property type="gene ID" value="ENSSPAG00000021388.1"/>
</dbReference>
<dbReference type="InterPro" id="IPR049883">
    <property type="entry name" value="NOTCH1_EGF-like"/>
</dbReference>
<evidence type="ECO:0000256" key="6">
    <source>
        <dbReference type="ARBA" id="ARBA00022729"/>
    </source>
</evidence>
<dbReference type="SUPFAM" id="SSF57184">
    <property type="entry name" value="Growth factor receptor domain"/>
    <property type="match status" value="3"/>
</dbReference>
<keyword evidence="9" id="KW-1015">Disulfide bond</keyword>
<feature type="region of interest" description="Disordered" evidence="12">
    <location>
        <begin position="215"/>
        <end position="346"/>
    </location>
</feature>
<feature type="domain" description="EGF-like" evidence="14">
    <location>
        <begin position="754"/>
        <end position="792"/>
    </location>
</feature>
<dbReference type="InterPro" id="IPR018097">
    <property type="entry name" value="EGF_Ca-bd_CS"/>
</dbReference>
<evidence type="ECO:0000256" key="7">
    <source>
        <dbReference type="ARBA" id="ARBA00022737"/>
    </source>
</evidence>
<sequence length="1080" mass="118892">MMSLSLASVLVKTQKNVEPNDCTGVDCPAPQNCIETVLEKGACCPTCTQRGCTCEGYQYYDCVQAGFQKGKVPEGESYFVDFGSTECSCPQGGGKISCHFIPCPEIPPNCIEILQPADGCLECGRIGCTHGNKKYEAGHSFQLDQCQVCHCPNEGGRLMCSPVPGCDLLSANKPMRVTTTENNNPLRDISSRHDGQQTSFVEPFSKLALRNTLPLYKQDPPSFGTENYDYTPAEPATSSTIQDLAQPLESTTLPPVYPKSSSATFSSQDDRRHELKEKQKSPNPQRSSEDEVTHNMDPTTTGAQSKTLTSLTSTTTQRVTTEGHRPQEETGEITMRHNSDRKKLDKSGSGCLCFITVSAKELVKTCCETGEKWASANGHCSNMEPPTKDRTAQQQCCLGSLRESRCLAGMNAAKAGSVCEEDASDKCGVDSYKECCGCCSLGLQFRSEGHHCEAHQYLGFHCRHIFLTCCEGREGRTGNQDATLVRSPDPGEKWCTLMASHAFSIGEEQDGGNAVEGPVEVEDMDECLIYGGSICHHRCINTVGSYRCECFPGYVLQEDASTCAQGKVKTTHLILSHIATKQKANLCAQQCTPVGGRPQCSCLPGFSLRADGRTCEDINECLSARACQVNERCMNTAGSYVCQRLITCPPGYQINNDLCEDINECVQGSHNCGAGFQCVNTEGSFRCNPSARCPAGFKQDQQGSCVDVDECAALTPPCSPAFNCINTVGSYLCNRKIICSRGYHSSPDGSRCVDVDECQDSLRRCEEGQRCHNLPGSYRCDCQTGYQHDLFRRMCVDVNECWQYPGRLCAQTCENTPGSYECSCTSGFRLSSDGKNCEDVNECLASPCSQECANIYGSYQCYCRQGYYLREDGHTCEDIDECSQSIGHLCTYKCVNVPGSYQCACPEYGYTMSPNGRSCRDIDECTTRAHNCSLAETCYNIQGGYRCLSFSCPPNYRKVSDTRCERISCPNYLECQNSPLRITYYYLSFQSNIVIPAQIFRIGPSPAYSGDNVIVSITQGNEENYFSTRKLNAYTGAVYLHRQVQGPRDFLIDVEMKLWRQGTFTTFQAKIYVFITANSL</sequence>
<dbReference type="PANTHER" id="PTHR24034:SF158">
    <property type="entry name" value="FIBULIN 2"/>
    <property type="match status" value="1"/>
</dbReference>
<comment type="subcellular location">
    <subcellularLocation>
        <location evidence="1">Secreted</location>
        <location evidence="1">Extracellular space</location>
        <location evidence="1">Extracellular matrix</location>
    </subcellularLocation>
</comment>
<reference evidence="15" key="1">
    <citation type="submission" date="2023-09" db="UniProtKB">
        <authorList>
            <consortium name="Ensembl"/>
        </authorList>
    </citation>
    <scope>IDENTIFICATION</scope>
</reference>
<gene>
    <name evidence="15" type="primary">FBLN2</name>
</gene>
<feature type="domain" description="EGF-like" evidence="14">
    <location>
        <begin position="523"/>
        <end position="564"/>
    </location>
</feature>
<evidence type="ECO:0000256" key="5">
    <source>
        <dbReference type="ARBA" id="ARBA00022536"/>
    </source>
</evidence>
<dbReference type="AlphaFoldDB" id="A0A3B5B5P9"/>
<keyword evidence="8" id="KW-0106">Calcium</keyword>
<organism evidence="15">
    <name type="scientific">Stegastes partitus</name>
    <name type="common">bicolor damselfish</name>
    <dbReference type="NCBI Taxonomy" id="144197"/>
    <lineage>
        <taxon>Eukaryota</taxon>
        <taxon>Metazoa</taxon>
        <taxon>Chordata</taxon>
        <taxon>Craniata</taxon>
        <taxon>Vertebrata</taxon>
        <taxon>Euteleostomi</taxon>
        <taxon>Actinopterygii</taxon>
        <taxon>Neopterygii</taxon>
        <taxon>Teleostei</taxon>
        <taxon>Neoteleostei</taxon>
        <taxon>Acanthomorphata</taxon>
        <taxon>Ovalentaria</taxon>
        <taxon>Pomacentridae</taxon>
        <taxon>Stegastes</taxon>
    </lineage>
</organism>
<feature type="compositionally biased region" description="Polar residues" evidence="12">
    <location>
        <begin position="296"/>
        <end position="306"/>
    </location>
</feature>
<dbReference type="Gene3D" id="2.10.25.10">
    <property type="entry name" value="Laminin"/>
    <property type="match status" value="10"/>
</dbReference>
<evidence type="ECO:0000256" key="11">
    <source>
        <dbReference type="PROSITE-ProRule" id="PRU00076"/>
    </source>
</evidence>
<dbReference type="InterPro" id="IPR026823">
    <property type="entry name" value="cEGF"/>
</dbReference>
<dbReference type="Pfam" id="PF22914">
    <property type="entry name" value="Fibulin_C"/>
    <property type="match status" value="1"/>
</dbReference>
<feature type="domain" description="Anaphylatoxin-like" evidence="13">
    <location>
        <begin position="438"/>
        <end position="470"/>
    </location>
</feature>
<comment type="similarity">
    <text evidence="2">Belongs to the fibulin family.</text>
</comment>
<dbReference type="FunFam" id="2.10.25.10:FF:000038">
    <property type="entry name" value="Fibrillin 2"/>
    <property type="match status" value="1"/>
</dbReference>
<evidence type="ECO:0000259" key="13">
    <source>
        <dbReference type="PROSITE" id="PS01178"/>
    </source>
</evidence>
<dbReference type="GeneTree" id="ENSGT00940000156047"/>
<dbReference type="InterPro" id="IPR000020">
    <property type="entry name" value="Anaphylatoxin/fibulin"/>
</dbReference>
<evidence type="ECO:0000256" key="12">
    <source>
        <dbReference type="SAM" id="MobiDB-lite"/>
    </source>
</evidence>
<feature type="compositionally biased region" description="Basic and acidic residues" evidence="12">
    <location>
        <begin position="268"/>
        <end position="280"/>
    </location>
</feature>
<dbReference type="SMART" id="SM00104">
    <property type="entry name" value="ANATO"/>
    <property type="match status" value="2"/>
</dbReference>
<feature type="domain" description="Anaphylatoxin-like" evidence="13">
    <location>
        <begin position="405"/>
        <end position="436"/>
    </location>
</feature>
<dbReference type="PROSITE" id="PS50026">
    <property type="entry name" value="EGF_3"/>
    <property type="match status" value="4"/>
</dbReference>
<evidence type="ECO:0000259" key="14">
    <source>
        <dbReference type="PROSITE" id="PS50026"/>
    </source>
</evidence>
<keyword evidence="7" id="KW-0677">Repeat</keyword>
<dbReference type="InterPro" id="IPR001881">
    <property type="entry name" value="EGF-like_Ca-bd_dom"/>
</dbReference>
<protein>
    <submittedName>
        <fullName evidence="15">Fibulin-2-like</fullName>
    </submittedName>
</protein>
<dbReference type="PANTHER" id="PTHR24034">
    <property type="entry name" value="EGF-LIKE DOMAIN-CONTAINING PROTEIN"/>
    <property type="match status" value="1"/>
</dbReference>
<accession>A0A3B5B5P9</accession>
<dbReference type="InterPro" id="IPR000152">
    <property type="entry name" value="EGF-type_Asp/Asn_hydroxyl_site"/>
</dbReference>
<keyword evidence="5 11" id="KW-0245">EGF-like domain</keyword>
<evidence type="ECO:0000256" key="9">
    <source>
        <dbReference type="ARBA" id="ARBA00023157"/>
    </source>
</evidence>
<dbReference type="Pfam" id="PF07645">
    <property type="entry name" value="EGF_CA"/>
    <property type="match status" value="5"/>
</dbReference>
<dbReference type="FunFam" id="2.10.25.10:FF:000078">
    <property type="entry name" value="Fibulin-1"/>
    <property type="match status" value="2"/>
</dbReference>
<dbReference type="GO" id="GO:0071944">
    <property type="term" value="C:cell periphery"/>
    <property type="evidence" value="ECO:0007669"/>
    <property type="project" value="UniProtKB-ARBA"/>
</dbReference>
<dbReference type="InterPro" id="IPR055088">
    <property type="entry name" value="Fibulin_C"/>
</dbReference>
<evidence type="ECO:0000313" key="15">
    <source>
        <dbReference type="Ensembl" id="ENSSPAP00000028480.1"/>
    </source>
</evidence>
<dbReference type="GO" id="GO:0005576">
    <property type="term" value="C:extracellular region"/>
    <property type="evidence" value="ECO:0007669"/>
    <property type="project" value="InterPro"/>
</dbReference>
<comment type="caution">
    <text evidence="11">Lacks conserved residue(s) required for the propagation of feature annotation.</text>
</comment>
<evidence type="ECO:0000256" key="10">
    <source>
        <dbReference type="ARBA" id="ARBA00023180"/>
    </source>
</evidence>
<name>A0A3B5B5P9_9TELE</name>
<feature type="domain" description="EGF-like" evidence="14">
    <location>
        <begin position="797"/>
        <end position="838"/>
    </location>
</feature>
<evidence type="ECO:0000256" key="4">
    <source>
        <dbReference type="ARBA" id="ARBA00022530"/>
    </source>
</evidence>
<keyword evidence="3" id="KW-0964">Secreted</keyword>
<proteinExistence type="inferred from homology"/>
<dbReference type="SMART" id="SM00179">
    <property type="entry name" value="EGF_CA"/>
    <property type="match status" value="10"/>
</dbReference>
<dbReference type="Pfam" id="PF12662">
    <property type="entry name" value="cEGF"/>
    <property type="match status" value="3"/>
</dbReference>
<dbReference type="SMART" id="SM00181">
    <property type="entry name" value="EGF"/>
    <property type="match status" value="10"/>
</dbReference>
<evidence type="ECO:0000256" key="2">
    <source>
        <dbReference type="ARBA" id="ARBA00006127"/>
    </source>
</evidence>
<feature type="compositionally biased region" description="Polar residues" evidence="12">
    <location>
        <begin position="236"/>
        <end position="267"/>
    </location>
</feature>
<dbReference type="FunFam" id="2.10.25.10:FF:000139">
    <property type="entry name" value="Fibulin-1"/>
    <property type="match status" value="1"/>
</dbReference>
<dbReference type="InterPro" id="IPR050751">
    <property type="entry name" value="ECM_structural_protein"/>
</dbReference>